<comment type="caution">
    <text evidence="1">The sequence shown here is derived from an EMBL/GenBank/DDBJ whole genome shotgun (WGS) entry which is preliminary data.</text>
</comment>
<dbReference type="Proteomes" id="UP001213799">
    <property type="component" value="Unassembled WGS sequence"/>
</dbReference>
<keyword evidence="2" id="KW-1185">Reference proteome</keyword>
<dbReference type="AlphaFoldDB" id="A0AAD6ECZ9"/>
<reference evidence="1" key="2">
    <citation type="submission" date="2023-01" db="EMBL/GenBank/DDBJ databases">
        <authorList>
            <person name="Petersen C."/>
        </authorList>
    </citation>
    <scope>NUCLEOTIDE SEQUENCE</scope>
    <source>
        <strain evidence="1">IBT 12815</strain>
    </source>
</reference>
<gene>
    <name evidence="1" type="ORF">N7537_004862</name>
</gene>
<evidence type="ECO:0000313" key="2">
    <source>
        <dbReference type="Proteomes" id="UP001213799"/>
    </source>
</evidence>
<dbReference type="GeneID" id="81586161"/>
<proteinExistence type="predicted"/>
<name>A0AAD6ECZ9_9EURO</name>
<dbReference type="EMBL" id="JAQJAE010000002">
    <property type="protein sequence ID" value="KAJ5608243.1"/>
    <property type="molecule type" value="Genomic_DNA"/>
</dbReference>
<organism evidence="1 2">
    <name type="scientific">Penicillium hordei</name>
    <dbReference type="NCBI Taxonomy" id="40994"/>
    <lineage>
        <taxon>Eukaryota</taxon>
        <taxon>Fungi</taxon>
        <taxon>Dikarya</taxon>
        <taxon>Ascomycota</taxon>
        <taxon>Pezizomycotina</taxon>
        <taxon>Eurotiomycetes</taxon>
        <taxon>Eurotiomycetidae</taxon>
        <taxon>Eurotiales</taxon>
        <taxon>Aspergillaceae</taxon>
        <taxon>Penicillium</taxon>
    </lineage>
</organism>
<dbReference type="RefSeq" id="XP_056755667.1">
    <property type="nucleotide sequence ID" value="XM_056895919.1"/>
</dbReference>
<sequence>MHRFELILSHQVKTDQIFTKYAQAELTALIDEIGNDATGRLDDMERAVRELLQMERAWVSKNEAASIKRLTWVTFIFLPLMFTSVSSPQTSD</sequence>
<accession>A0AAD6ECZ9</accession>
<evidence type="ECO:0000313" key="1">
    <source>
        <dbReference type="EMBL" id="KAJ5608243.1"/>
    </source>
</evidence>
<reference evidence="1" key="1">
    <citation type="journal article" date="2023" name="IMA Fungus">
        <title>Comparative genomic study of the Penicillium genus elucidates a diverse pangenome and 15 lateral gene transfer events.</title>
        <authorList>
            <person name="Petersen C."/>
            <person name="Sorensen T."/>
            <person name="Nielsen M.R."/>
            <person name="Sondergaard T.E."/>
            <person name="Sorensen J.L."/>
            <person name="Fitzpatrick D.A."/>
            <person name="Frisvad J.C."/>
            <person name="Nielsen K.L."/>
        </authorList>
    </citation>
    <scope>NUCLEOTIDE SEQUENCE</scope>
    <source>
        <strain evidence="1">IBT 12815</strain>
    </source>
</reference>
<protein>
    <submittedName>
        <fullName evidence="1">Uncharacterized protein</fullName>
    </submittedName>
</protein>